<protein>
    <submittedName>
        <fullName evidence="1">Uncharacterized protein</fullName>
    </submittedName>
</protein>
<proteinExistence type="predicted"/>
<evidence type="ECO:0000313" key="2">
    <source>
        <dbReference type="Proteomes" id="UP000783213"/>
    </source>
</evidence>
<accession>A0ABQ7IKE5</accession>
<organism evidence="1 2">
    <name type="scientific">Botrytis deweyae</name>
    <dbReference type="NCBI Taxonomy" id="2478750"/>
    <lineage>
        <taxon>Eukaryota</taxon>
        <taxon>Fungi</taxon>
        <taxon>Dikarya</taxon>
        <taxon>Ascomycota</taxon>
        <taxon>Pezizomycotina</taxon>
        <taxon>Leotiomycetes</taxon>
        <taxon>Helotiales</taxon>
        <taxon>Sclerotiniaceae</taxon>
        <taxon>Botrytis</taxon>
    </lineage>
</organism>
<reference evidence="1 2" key="1">
    <citation type="journal article" date="2020" name="Genome Biol. Evol.">
        <title>Comparative genomics of Sclerotiniaceae.</title>
        <authorList>
            <person name="Valero Jimenez C.A."/>
            <person name="Steentjes M."/>
            <person name="Scholten O.E."/>
            <person name="Van Kan J.A.L."/>
        </authorList>
    </citation>
    <scope>NUCLEOTIDE SEQUENCE [LARGE SCALE GENOMIC DNA]</scope>
    <source>
        <strain evidence="1 2">B1</strain>
    </source>
</reference>
<dbReference type="GeneID" id="62233044"/>
<gene>
    <name evidence="1" type="ORF">EAE98_006270</name>
</gene>
<dbReference type="EMBL" id="RCSX01000013">
    <property type="protein sequence ID" value="KAF7926886.1"/>
    <property type="molecule type" value="Genomic_DNA"/>
</dbReference>
<dbReference type="RefSeq" id="XP_038809683.1">
    <property type="nucleotide sequence ID" value="XM_038953893.1"/>
</dbReference>
<name>A0ABQ7IKE5_9HELO</name>
<dbReference type="Proteomes" id="UP000783213">
    <property type="component" value="Unassembled WGS sequence"/>
</dbReference>
<keyword evidence="2" id="KW-1185">Reference proteome</keyword>
<comment type="caution">
    <text evidence="1">The sequence shown here is derived from an EMBL/GenBank/DDBJ whole genome shotgun (WGS) entry which is preliminary data.</text>
</comment>
<sequence>MLARLAHWAEPSVADHGPEGLVSILEERDIDVDIDIDIDIAEGGYNNHVKRKAKGFQIRK</sequence>
<evidence type="ECO:0000313" key="1">
    <source>
        <dbReference type="EMBL" id="KAF7926886.1"/>
    </source>
</evidence>